<evidence type="ECO:0000313" key="2">
    <source>
        <dbReference type="Proteomes" id="UP000790709"/>
    </source>
</evidence>
<dbReference type="EMBL" id="MU266350">
    <property type="protein sequence ID" value="KAH7928687.1"/>
    <property type="molecule type" value="Genomic_DNA"/>
</dbReference>
<sequence length="801" mass="85915">MDVHSLVTLSQQFHNRSNLTANQVTYTFSMLASAAICAFEMVRADGTKVAGVAKEKEQAQRELKSALDAGKTAALGEEQTKDIFSICVGNVLPNETITINLSYINALTDDENPNQIRFTLPRAYLQRYGTAPTDKITEGTRHEDIPFTMDVFISQAGRVRSVSSPAYNMSLDLGRPANIPPSAGPDENFATVAIRRSDVSGPSKDVVLVITADGLDKPRAFIADNPFPDQETTAIGVTLVPQFRPIEAPNGMEYIVLVDRSGSMDGVKLKMTQAALVVLLKNLPSENSYFNVFSYGTNVTSLWPKSKLYDQITVDEATKHINAMKADYGGKEIAKALDAVYNSLPPPLARPVSIFLLTDGGAWNVKECMAKTEKAIRDRATNTAFMRVFTAGMGDGVSTETCDGIARAGGGMSTYILTPNEPYMGKCARLVRAARTAPVTNVEVTWQAPQPPRGPSVAPGATINLFQPDVNYDTGDTGAVARVQQAPHNLPSFFPSTRFQVYAIVPKGTALRDPEIKIKGYIPATGNPIELPVTVRNLSDPAGRTIINISAAKALITDAEDGTAPGTPDELKADIIRKGIAYGLTSRYTSLIAIDNGQRPARPVGVGRTVTATSFVATPDANTGSSEPPETGSASPPATRGLTAEIATMSFAAFSAPPEAVATRSFDISTASFTGWSDGNDEDGDDDLAEEPPDSNQAVLYKLARWQQFDGGFASKADFATDLLISLGGDTAQPVLDKFSLSGEVAAVFLAWAWLRLCGGEEAEGMKEKADSWLRASAQWQGLDIDAIQRELLDVITFLPF</sequence>
<proteinExistence type="predicted"/>
<comment type="caution">
    <text evidence="1">The sequence shown here is derived from an EMBL/GenBank/DDBJ whole genome shotgun (WGS) entry which is preliminary data.</text>
</comment>
<name>A0ACB8BTA5_9AGAM</name>
<dbReference type="Proteomes" id="UP000790709">
    <property type="component" value="Unassembled WGS sequence"/>
</dbReference>
<reference evidence="1" key="1">
    <citation type="journal article" date="2021" name="New Phytol.">
        <title>Evolutionary innovations through gain and loss of genes in the ectomycorrhizal Boletales.</title>
        <authorList>
            <person name="Wu G."/>
            <person name="Miyauchi S."/>
            <person name="Morin E."/>
            <person name="Kuo A."/>
            <person name="Drula E."/>
            <person name="Varga T."/>
            <person name="Kohler A."/>
            <person name="Feng B."/>
            <person name="Cao Y."/>
            <person name="Lipzen A."/>
            <person name="Daum C."/>
            <person name="Hundley H."/>
            <person name="Pangilinan J."/>
            <person name="Johnson J."/>
            <person name="Barry K."/>
            <person name="LaButti K."/>
            <person name="Ng V."/>
            <person name="Ahrendt S."/>
            <person name="Min B."/>
            <person name="Choi I.G."/>
            <person name="Park H."/>
            <person name="Plett J.M."/>
            <person name="Magnuson J."/>
            <person name="Spatafora J.W."/>
            <person name="Nagy L.G."/>
            <person name="Henrissat B."/>
            <person name="Grigoriev I.V."/>
            <person name="Yang Z.L."/>
            <person name="Xu J."/>
            <person name="Martin F.M."/>
        </authorList>
    </citation>
    <scope>NUCLEOTIDE SEQUENCE</scope>
    <source>
        <strain evidence="1">KUC20120723A-06</strain>
    </source>
</reference>
<organism evidence="1 2">
    <name type="scientific">Leucogyrophana mollusca</name>
    <dbReference type="NCBI Taxonomy" id="85980"/>
    <lineage>
        <taxon>Eukaryota</taxon>
        <taxon>Fungi</taxon>
        <taxon>Dikarya</taxon>
        <taxon>Basidiomycota</taxon>
        <taxon>Agaricomycotina</taxon>
        <taxon>Agaricomycetes</taxon>
        <taxon>Agaricomycetidae</taxon>
        <taxon>Boletales</taxon>
        <taxon>Boletales incertae sedis</taxon>
        <taxon>Leucogyrophana</taxon>
    </lineage>
</organism>
<protein>
    <submittedName>
        <fullName evidence="1">Uncharacterized protein</fullName>
    </submittedName>
</protein>
<accession>A0ACB8BTA5</accession>
<evidence type="ECO:0000313" key="1">
    <source>
        <dbReference type="EMBL" id="KAH7928687.1"/>
    </source>
</evidence>
<gene>
    <name evidence="1" type="ORF">BV22DRAFT_1030448</name>
</gene>
<keyword evidence="2" id="KW-1185">Reference proteome</keyword>